<proteinExistence type="predicted"/>
<name>E1X2E0_HALMS</name>
<dbReference type="OrthoDB" id="5291169at2"/>
<feature type="domain" description="HD-GYP" evidence="1">
    <location>
        <begin position="186"/>
        <end position="381"/>
    </location>
</feature>
<dbReference type="Pfam" id="PF01590">
    <property type="entry name" value="GAF"/>
    <property type="match status" value="1"/>
</dbReference>
<dbReference type="SMART" id="SM00471">
    <property type="entry name" value="HDc"/>
    <property type="match status" value="1"/>
</dbReference>
<dbReference type="SMART" id="SM00065">
    <property type="entry name" value="GAF"/>
    <property type="match status" value="1"/>
</dbReference>
<dbReference type="RefSeq" id="WP_014244488.1">
    <property type="nucleotide sequence ID" value="NC_016620.1"/>
</dbReference>
<dbReference type="KEGG" id="bmx:BMS_1888"/>
<protein>
    <submittedName>
        <fullName evidence="2">Signaling protein</fullName>
    </submittedName>
</protein>
<dbReference type="Gene3D" id="3.30.450.40">
    <property type="match status" value="1"/>
</dbReference>
<sequence length="387" mass="43708">MKEKRQNFIAREINDGLDELEKSHRLNRFESMLKFSRVISGSLSLKDIIKKAKGHTKKLLECEHVCIYLKEKESHSLSMIDQSGHKHVLEINENSFVGSSAYLGATLKVDRGVSDIRFAREVAPIKKLRPKTMLVLPLVLNGELLGVIQATNSLNKNFNEQDIQFGESVAAQLTPVIQNAFLYEELHTQFIQVVEALADTITKKDTYTGGHTKRVAHFAMKIGAKLNLTWEEMNDLKLSAVLHDIGKIGIEDAILKKRAPLTDEEFKIMRDHPRLGYEILKNVDSLSAVVDGMRFHHERPDGLGYPYGLKGDEIPVIAMIISVADTFDAMISTRPYRKGLPPMVAYKEILDHRGTQFSEVVVDAFAAWFETTKMYSPNRLDSKKKAS</sequence>
<dbReference type="PANTHER" id="PTHR43155">
    <property type="entry name" value="CYCLIC DI-GMP PHOSPHODIESTERASE PA4108-RELATED"/>
    <property type="match status" value="1"/>
</dbReference>
<dbReference type="Pfam" id="PF13487">
    <property type="entry name" value="HD_5"/>
    <property type="match status" value="1"/>
</dbReference>
<evidence type="ECO:0000259" key="1">
    <source>
        <dbReference type="PROSITE" id="PS51832"/>
    </source>
</evidence>
<dbReference type="SUPFAM" id="SSF109604">
    <property type="entry name" value="HD-domain/PDEase-like"/>
    <property type="match status" value="1"/>
</dbReference>
<dbReference type="InterPro" id="IPR037522">
    <property type="entry name" value="HD_GYP_dom"/>
</dbReference>
<organism evidence="2 3">
    <name type="scientific">Halobacteriovorax marinus (strain ATCC BAA-682 / DSM 15412 / SJ)</name>
    <name type="common">Bacteriovorax marinus</name>
    <dbReference type="NCBI Taxonomy" id="862908"/>
    <lineage>
        <taxon>Bacteria</taxon>
        <taxon>Pseudomonadati</taxon>
        <taxon>Bdellovibrionota</taxon>
        <taxon>Bacteriovoracia</taxon>
        <taxon>Bacteriovoracales</taxon>
        <taxon>Halobacteriovoraceae</taxon>
        <taxon>Halobacteriovorax</taxon>
    </lineage>
</organism>
<dbReference type="eggNOG" id="COG2206">
    <property type="taxonomic scope" value="Bacteria"/>
</dbReference>
<dbReference type="eggNOG" id="COG2203">
    <property type="taxonomic scope" value="Bacteria"/>
</dbReference>
<dbReference type="STRING" id="862908.BMS_1888"/>
<dbReference type="InterPro" id="IPR003018">
    <property type="entry name" value="GAF"/>
</dbReference>
<dbReference type="InterPro" id="IPR029016">
    <property type="entry name" value="GAF-like_dom_sf"/>
</dbReference>
<dbReference type="AlphaFoldDB" id="E1X2E0"/>
<dbReference type="PROSITE" id="PS51832">
    <property type="entry name" value="HD_GYP"/>
    <property type="match status" value="1"/>
</dbReference>
<gene>
    <name evidence="2" type="ordered locus">BMS_1888</name>
</gene>
<dbReference type="CDD" id="cd00077">
    <property type="entry name" value="HDc"/>
    <property type="match status" value="1"/>
</dbReference>
<dbReference type="EMBL" id="FQ312005">
    <property type="protein sequence ID" value="CBW26707.1"/>
    <property type="molecule type" value="Genomic_DNA"/>
</dbReference>
<keyword evidence="3" id="KW-1185">Reference proteome</keyword>
<reference evidence="3" key="1">
    <citation type="journal article" date="2013" name="ISME J.">
        <title>A small predatory core genome in the divergent marine Bacteriovorax marinus SJ and the terrestrial Bdellovibrio bacteriovorus.</title>
        <authorList>
            <person name="Crossman L.C."/>
            <person name="Chen H."/>
            <person name="Cerdeno-Tarraga A.M."/>
            <person name="Brooks K."/>
            <person name="Quail M.A."/>
            <person name="Pineiro S.A."/>
            <person name="Hobley L."/>
            <person name="Sockett R.E."/>
            <person name="Bentley S.D."/>
            <person name="Parkhill J."/>
            <person name="Williams H.N."/>
            <person name="Stine O.C."/>
        </authorList>
    </citation>
    <scope>NUCLEOTIDE SEQUENCE [LARGE SCALE GENOMIC DNA]</scope>
    <source>
        <strain evidence="3">ATCC BAA-682 / DSM 15412 / SJ</strain>
    </source>
</reference>
<dbReference type="InterPro" id="IPR003607">
    <property type="entry name" value="HD/PDEase_dom"/>
</dbReference>
<evidence type="ECO:0000313" key="2">
    <source>
        <dbReference type="EMBL" id="CBW26707.1"/>
    </source>
</evidence>
<dbReference type="SUPFAM" id="SSF55781">
    <property type="entry name" value="GAF domain-like"/>
    <property type="match status" value="1"/>
</dbReference>
<dbReference type="PANTHER" id="PTHR43155:SF2">
    <property type="entry name" value="CYCLIC DI-GMP PHOSPHODIESTERASE PA4108"/>
    <property type="match status" value="1"/>
</dbReference>
<accession>E1X2E0</accession>
<dbReference type="HOGENOM" id="CLU_000445_92_13_7"/>
<dbReference type="Proteomes" id="UP000008963">
    <property type="component" value="Chromosome"/>
</dbReference>
<evidence type="ECO:0000313" key="3">
    <source>
        <dbReference type="Proteomes" id="UP000008963"/>
    </source>
</evidence>
<dbReference type="PATRIC" id="fig|862908.3.peg.1792"/>
<dbReference type="Gene3D" id="1.10.3210.10">
    <property type="entry name" value="Hypothetical protein af1432"/>
    <property type="match status" value="1"/>
</dbReference>